<dbReference type="PANTHER" id="PTHR24104:SF25">
    <property type="entry name" value="PROTEIN LIN-41"/>
    <property type="match status" value="1"/>
</dbReference>
<keyword evidence="4" id="KW-1185">Reference proteome</keyword>
<accession>A0A1T4LN05</accession>
<protein>
    <recommendedName>
        <fullName evidence="5">NHL repeat-containing protein</fullName>
    </recommendedName>
</protein>
<dbReference type="GO" id="GO:0000209">
    <property type="term" value="P:protein polyubiquitination"/>
    <property type="evidence" value="ECO:0007669"/>
    <property type="project" value="TreeGrafter"/>
</dbReference>
<evidence type="ECO:0008006" key="5">
    <source>
        <dbReference type="Google" id="ProtNLM"/>
    </source>
</evidence>
<dbReference type="GO" id="GO:0008270">
    <property type="term" value="F:zinc ion binding"/>
    <property type="evidence" value="ECO:0007669"/>
    <property type="project" value="UniProtKB-KW"/>
</dbReference>
<feature type="repeat" description="NHL" evidence="2">
    <location>
        <begin position="183"/>
        <end position="227"/>
    </location>
</feature>
<dbReference type="InterPro" id="IPR001258">
    <property type="entry name" value="NHL_repeat"/>
</dbReference>
<gene>
    <name evidence="3" type="ORF">SAMN02745885_00216</name>
</gene>
<name>A0A1T4LN05_9FIRM</name>
<dbReference type="InterPro" id="IPR050952">
    <property type="entry name" value="TRIM-NHL_E3_ligases"/>
</dbReference>
<dbReference type="Proteomes" id="UP000189933">
    <property type="component" value="Unassembled WGS sequence"/>
</dbReference>
<dbReference type="InterPro" id="IPR011042">
    <property type="entry name" value="6-blade_b-propeller_TolB-like"/>
</dbReference>
<dbReference type="SUPFAM" id="SSF101898">
    <property type="entry name" value="NHL repeat"/>
    <property type="match status" value="1"/>
</dbReference>
<dbReference type="EMBL" id="FUXM01000002">
    <property type="protein sequence ID" value="SJZ55888.1"/>
    <property type="molecule type" value="Genomic_DNA"/>
</dbReference>
<dbReference type="PROSITE" id="PS51125">
    <property type="entry name" value="NHL"/>
    <property type="match status" value="1"/>
</dbReference>
<sequence>MIPRSTFFWGGKMARKISCFLFAVVFFLGIGAYYFSHGYSLSYSSPARKTIYHFWPSGNNRMLNQPLDVAKTGNDLYWIAESTNQRLSAVNNNGTIVKVINLEGNFAPGSIWWQNNHLYVCDLNSNQIMILDKNGNLINRLFLSTNGAIVKPVFITGDNQERLFVADVFYHQVIVLDNLGNIIQKIAKPGHEKGQVYYPYGIAYDQGNKRIYVSDFGNQEVDIFDINGSWLGDIPTLRGKQIRGLAWDERRELLWAVDIFNHSVLILNKEYKIVEQINELSTGQFLYIPNSVRVFGNEVLIADKENNRIVQRIEVDRK</sequence>
<reference evidence="4" key="1">
    <citation type="submission" date="2017-02" db="EMBL/GenBank/DDBJ databases">
        <authorList>
            <person name="Varghese N."/>
            <person name="Submissions S."/>
        </authorList>
    </citation>
    <scope>NUCLEOTIDE SEQUENCE [LARGE SCALE GENOMIC DNA]</scope>
    <source>
        <strain evidence="4">DSM 16521</strain>
    </source>
</reference>
<dbReference type="PANTHER" id="PTHR24104">
    <property type="entry name" value="E3 UBIQUITIN-PROTEIN LIGASE NHLRC1-RELATED"/>
    <property type="match status" value="1"/>
</dbReference>
<dbReference type="GO" id="GO:0043161">
    <property type="term" value="P:proteasome-mediated ubiquitin-dependent protein catabolic process"/>
    <property type="evidence" value="ECO:0007669"/>
    <property type="project" value="TreeGrafter"/>
</dbReference>
<evidence type="ECO:0000256" key="1">
    <source>
        <dbReference type="ARBA" id="ARBA00022737"/>
    </source>
</evidence>
<keyword evidence="1" id="KW-0677">Repeat</keyword>
<dbReference type="AlphaFoldDB" id="A0A1T4LN05"/>
<organism evidence="3 4">
    <name type="scientific">Carboxydocella sporoproducens DSM 16521</name>
    <dbReference type="NCBI Taxonomy" id="1121270"/>
    <lineage>
        <taxon>Bacteria</taxon>
        <taxon>Bacillati</taxon>
        <taxon>Bacillota</taxon>
        <taxon>Clostridia</taxon>
        <taxon>Eubacteriales</taxon>
        <taxon>Clostridiales Family XVI. Incertae Sedis</taxon>
        <taxon>Carboxydocella</taxon>
    </lineage>
</organism>
<dbReference type="GO" id="GO:0061630">
    <property type="term" value="F:ubiquitin protein ligase activity"/>
    <property type="evidence" value="ECO:0007669"/>
    <property type="project" value="TreeGrafter"/>
</dbReference>
<evidence type="ECO:0000256" key="2">
    <source>
        <dbReference type="PROSITE-ProRule" id="PRU00504"/>
    </source>
</evidence>
<proteinExistence type="predicted"/>
<dbReference type="Gene3D" id="2.120.10.30">
    <property type="entry name" value="TolB, C-terminal domain"/>
    <property type="match status" value="2"/>
</dbReference>
<evidence type="ECO:0000313" key="4">
    <source>
        <dbReference type="Proteomes" id="UP000189933"/>
    </source>
</evidence>
<evidence type="ECO:0000313" key="3">
    <source>
        <dbReference type="EMBL" id="SJZ55888.1"/>
    </source>
</evidence>